<dbReference type="PANTHER" id="PTHR34406">
    <property type="entry name" value="PROTEIN YCEI"/>
    <property type="match status" value="1"/>
</dbReference>
<dbReference type="RefSeq" id="WP_026635616.1">
    <property type="nucleotide sequence ID" value="NZ_FONH01000008.1"/>
</dbReference>
<dbReference type="Gene3D" id="2.40.128.110">
    <property type="entry name" value="Lipid/polyisoprenoid-binding, YceI-like"/>
    <property type="match status" value="1"/>
</dbReference>
<accession>A0A1I2GCY6</accession>
<keyword evidence="1" id="KW-0732">Signal</keyword>
<dbReference type="SUPFAM" id="SSF101874">
    <property type="entry name" value="YceI-like"/>
    <property type="match status" value="1"/>
</dbReference>
<proteinExistence type="predicted"/>
<gene>
    <name evidence="3" type="ORF">SAMN02799615_02617</name>
</gene>
<feature type="chain" id="PRO_5011521005" evidence="1">
    <location>
        <begin position="23"/>
        <end position="206"/>
    </location>
</feature>
<protein>
    <submittedName>
        <fullName evidence="3">Polyisoprenoid-binding protein YceI</fullName>
    </submittedName>
</protein>
<feature type="domain" description="Lipid/polyisoprenoid-binding YceI-like" evidence="2">
    <location>
        <begin position="26"/>
        <end position="190"/>
    </location>
</feature>
<reference evidence="4" key="1">
    <citation type="submission" date="2016-10" db="EMBL/GenBank/DDBJ databases">
        <authorList>
            <person name="Varghese N."/>
            <person name="Submissions S."/>
        </authorList>
    </citation>
    <scope>NUCLEOTIDE SEQUENCE [LARGE SCALE GENOMIC DNA]</scope>
    <source>
        <strain evidence="4">UNC178MFTsu3.1</strain>
    </source>
</reference>
<dbReference type="InterPro" id="IPR036761">
    <property type="entry name" value="TTHA0802/YceI-like_sf"/>
</dbReference>
<dbReference type="Pfam" id="PF04264">
    <property type="entry name" value="YceI"/>
    <property type="match status" value="1"/>
</dbReference>
<feature type="signal peptide" evidence="1">
    <location>
        <begin position="1"/>
        <end position="22"/>
    </location>
</feature>
<evidence type="ECO:0000313" key="4">
    <source>
        <dbReference type="Proteomes" id="UP000199477"/>
    </source>
</evidence>
<dbReference type="Proteomes" id="UP000199477">
    <property type="component" value="Unassembled WGS sequence"/>
</dbReference>
<organism evidence="3 4">
    <name type="scientific">Dyella marensis</name>
    <dbReference type="NCBI Taxonomy" id="500610"/>
    <lineage>
        <taxon>Bacteria</taxon>
        <taxon>Pseudomonadati</taxon>
        <taxon>Pseudomonadota</taxon>
        <taxon>Gammaproteobacteria</taxon>
        <taxon>Lysobacterales</taxon>
        <taxon>Rhodanobacteraceae</taxon>
        <taxon>Dyella</taxon>
    </lineage>
</organism>
<name>A0A1I2GCY6_9GAMM</name>
<dbReference type="STRING" id="500610.SAMN02799615_02617"/>
<evidence type="ECO:0000259" key="2">
    <source>
        <dbReference type="SMART" id="SM00867"/>
    </source>
</evidence>
<evidence type="ECO:0000256" key="1">
    <source>
        <dbReference type="SAM" id="SignalP"/>
    </source>
</evidence>
<keyword evidence="4" id="KW-1185">Reference proteome</keyword>
<sequence length="206" mass="22648">MSFARAIVLTLILAAFAANAHAAPSTYRYDTTHSQILFSIDHNGYSRPFGRLHIAKGWLRFDPDDWSKSATELDIDLSSLDLGDAEWNKAVLGRSYLDSAGARYAHFVSTSVERKDGDNGVLRGRLTLRGVTREVELPFSANRVGKTIYGLHTVAGFSARTTLDRTDFGITANPNSIGRTVTVWLELEAILDDGKTDNTKGDKETP</sequence>
<dbReference type="AlphaFoldDB" id="A0A1I2GCY6"/>
<dbReference type="InterPro" id="IPR007372">
    <property type="entry name" value="Lipid/polyisoprenoid-bd_YceI"/>
</dbReference>
<evidence type="ECO:0000313" key="3">
    <source>
        <dbReference type="EMBL" id="SFF15614.1"/>
    </source>
</evidence>
<dbReference type="PANTHER" id="PTHR34406:SF1">
    <property type="entry name" value="PROTEIN YCEI"/>
    <property type="match status" value="1"/>
</dbReference>
<dbReference type="SMART" id="SM00867">
    <property type="entry name" value="YceI"/>
    <property type="match status" value="1"/>
</dbReference>
<dbReference type="EMBL" id="FONH01000008">
    <property type="protein sequence ID" value="SFF15614.1"/>
    <property type="molecule type" value="Genomic_DNA"/>
</dbReference>